<organism evidence="1 2">
    <name type="scientific">Plantactinospora soyae</name>
    <dbReference type="NCBI Taxonomy" id="1544732"/>
    <lineage>
        <taxon>Bacteria</taxon>
        <taxon>Bacillati</taxon>
        <taxon>Actinomycetota</taxon>
        <taxon>Actinomycetes</taxon>
        <taxon>Micromonosporales</taxon>
        <taxon>Micromonosporaceae</taxon>
        <taxon>Plantactinospora</taxon>
    </lineage>
</organism>
<protein>
    <submittedName>
        <fullName evidence="1">Uncharacterized protein</fullName>
    </submittedName>
</protein>
<name>A0A927LXQ4_9ACTN</name>
<dbReference type="Proteomes" id="UP000649753">
    <property type="component" value="Unassembled WGS sequence"/>
</dbReference>
<keyword evidence="2" id="KW-1185">Reference proteome</keyword>
<gene>
    <name evidence="1" type="ORF">H4W31_000070</name>
</gene>
<accession>A0A927LXQ4</accession>
<dbReference type="AlphaFoldDB" id="A0A927LXQ4"/>
<proteinExistence type="predicted"/>
<sequence length="29" mass="3144">MIGGYGLCLLLSGTFVMDPTRGYPPWAAR</sequence>
<evidence type="ECO:0000313" key="2">
    <source>
        <dbReference type="Proteomes" id="UP000649753"/>
    </source>
</evidence>
<evidence type="ECO:0000313" key="1">
    <source>
        <dbReference type="EMBL" id="MBE1484432.1"/>
    </source>
</evidence>
<dbReference type="EMBL" id="JADBEB010000001">
    <property type="protein sequence ID" value="MBE1484432.1"/>
    <property type="molecule type" value="Genomic_DNA"/>
</dbReference>
<reference evidence="1" key="1">
    <citation type="submission" date="2020-10" db="EMBL/GenBank/DDBJ databases">
        <title>Sequencing the genomes of 1000 actinobacteria strains.</title>
        <authorList>
            <person name="Klenk H.-P."/>
        </authorList>
    </citation>
    <scope>NUCLEOTIDE SEQUENCE</scope>
    <source>
        <strain evidence="1">DSM 46832</strain>
    </source>
</reference>
<comment type="caution">
    <text evidence="1">The sequence shown here is derived from an EMBL/GenBank/DDBJ whole genome shotgun (WGS) entry which is preliminary data.</text>
</comment>